<dbReference type="GeneID" id="83643567"/>
<dbReference type="InterPro" id="IPR019984">
    <property type="entry name" value="Ribosomal_uS17_bact/chlr"/>
</dbReference>
<dbReference type="NCBIfam" id="NF004123">
    <property type="entry name" value="PRK05610.1"/>
    <property type="match status" value="1"/>
</dbReference>
<evidence type="ECO:0000256" key="2">
    <source>
        <dbReference type="ARBA" id="ARBA00022730"/>
    </source>
</evidence>
<dbReference type="SUPFAM" id="SSF50249">
    <property type="entry name" value="Nucleic acid-binding proteins"/>
    <property type="match status" value="1"/>
</dbReference>
<dbReference type="Pfam" id="PF00366">
    <property type="entry name" value="Ribosomal_S17"/>
    <property type="match status" value="1"/>
</dbReference>
<dbReference type="GO" id="GO:0003735">
    <property type="term" value="F:structural constituent of ribosome"/>
    <property type="evidence" value="ECO:0007669"/>
    <property type="project" value="UniProtKB-UniRule"/>
</dbReference>
<dbReference type="GO" id="GO:0019843">
    <property type="term" value="F:rRNA binding"/>
    <property type="evidence" value="ECO:0007669"/>
    <property type="project" value="UniProtKB-UniRule"/>
</dbReference>
<dbReference type="Proteomes" id="UP000272833">
    <property type="component" value="Unassembled WGS sequence"/>
</dbReference>
<dbReference type="FunFam" id="2.40.50.140:FF:000014">
    <property type="entry name" value="30S ribosomal protein S17"/>
    <property type="match status" value="1"/>
</dbReference>
<evidence type="ECO:0000256" key="1">
    <source>
        <dbReference type="ARBA" id="ARBA00010254"/>
    </source>
</evidence>
<evidence type="ECO:0000313" key="8">
    <source>
        <dbReference type="Proteomes" id="UP000272833"/>
    </source>
</evidence>
<dbReference type="eggNOG" id="COG0186">
    <property type="taxonomic scope" value="Bacteria"/>
</dbReference>
<comment type="function">
    <text evidence="6">One of the primary rRNA binding proteins, it binds specifically to the 5'-end of 16S ribosomal RNA.</text>
</comment>
<dbReference type="AlphaFoldDB" id="A0A0F3GEJ4"/>
<keyword evidence="5 6" id="KW-0687">Ribonucleoprotein</keyword>
<dbReference type="InterPro" id="IPR000266">
    <property type="entry name" value="Ribosomal_uS17"/>
</dbReference>
<evidence type="ECO:0000256" key="6">
    <source>
        <dbReference type="HAMAP-Rule" id="MF_01345"/>
    </source>
</evidence>
<accession>A0A0F3GEJ4</accession>
<dbReference type="RefSeq" id="WP_026088453.1">
    <property type="nucleotide sequence ID" value="NZ_RHRS01000019.1"/>
</dbReference>
<comment type="subunit">
    <text evidence="6">Part of the 30S ribosomal subunit.</text>
</comment>
<evidence type="ECO:0000256" key="5">
    <source>
        <dbReference type="ARBA" id="ARBA00023274"/>
    </source>
</evidence>
<accession>A0A3R8X0M9</accession>
<evidence type="ECO:0000256" key="3">
    <source>
        <dbReference type="ARBA" id="ARBA00022884"/>
    </source>
</evidence>
<dbReference type="EMBL" id="RHRS01000019">
    <property type="protein sequence ID" value="RRW37167.1"/>
    <property type="molecule type" value="Genomic_DNA"/>
</dbReference>
<proteinExistence type="inferred from homology"/>
<protein>
    <recommendedName>
        <fullName evidence="6">Small ribosomal subunit protein uS17</fullName>
    </recommendedName>
</protein>
<evidence type="ECO:0000313" key="7">
    <source>
        <dbReference type="EMBL" id="RRW37167.1"/>
    </source>
</evidence>
<dbReference type="PANTHER" id="PTHR10744">
    <property type="entry name" value="40S RIBOSOMAL PROTEIN S11 FAMILY MEMBER"/>
    <property type="match status" value="1"/>
</dbReference>
<dbReference type="PRINTS" id="PR00973">
    <property type="entry name" value="RIBOSOMALS17"/>
</dbReference>
<reference evidence="7 8" key="1">
    <citation type="submission" date="2018-10" db="EMBL/GenBank/DDBJ databases">
        <title>Transmission dynamics of multidrug resistant bacteria on intensive care unit surfaces.</title>
        <authorList>
            <person name="D'Souza A.W."/>
            <person name="Potter R.F."/>
            <person name="Wallace M."/>
            <person name="Shupe A."/>
            <person name="Patel S."/>
            <person name="Sun S."/>
            <person name="Gul D."/>
            <person name="Kwon J.H."/>
            <person name="Andleeb S."/>
            <person name="Burnham C.-A.D."/>
            <person name="Dantas G."/>
        </authorList>
    </citation>
    <scope>NUCLEOTIDE SEQUENCE [LARGE SCALE GENOMIC DNA]</scope>
    <source>
        <strain evidence="7 8">PO_271</strain>
    </source>
</reference>
<gene>
    <name evidence="6" type="primary">rpsQ</name>
    <name evidence="7" type="ORF">EGJ44_09345</name>
</gene>
<sequence length="88" mass="10091">MAEAEKTVRTLTGRVVSDKMDKTITVLIERRVKHPIYGKYVKRSTKLHAHDETNQCKIGDKVSIRETRPQSKTKSWALVEVVERAVDV</sequence>
<keyword evidence="2 6" id="KW-0699">rRNA-binding</keyword>
<dbReference type="GO" id="GO:0022627">
    <property type="term" value="C:cytosolic small ribosomal subunit"/>
    <property type="evidence" value="ECO:0007669"/>
    <property type="project" value="UniProtKB-UniRule"/>
</dbReference>
<dbReference type="Gene3D" id="2.40.50.140">
    <property type="entry name" value="Nucleic acid-binding proteins"/>
    <property type="match status" value="1"/>
</dbReference>
<dbReference type="InterPro" id="IPR012340">
    <property type="entry name" value="NA-bd_OB-fold"/>
</dbReference>
<dbReference type="STRING" id="301.SAMN05216280_102512"/>
<dbReference type="HAMAP" id="MF_01345_B">
    <property type="entry name" value="Ribosomal_uS17_B"/>
    <property type="match status" value="1"/>
</dbReference>
<organism evidence="7 8">
    <name type="scientific">Ectopseudomonas oleovorans</name>
    <name type="common">Pseudomonas oleovorans</name>
    <dbReference type="NCBI Taxonomy" id="301"/>
    <lineage>
        <taxon>Bacteria</taxon>
        <taxon>Pseudomonadati</taxon>
        <taxon>Pseudomonadota</taxon>
        <taxon>Gammaproteobacteria</taxon>
        <taxon>Pseudomonadales</taxon>
        <taxon>Pseudomonadaceae</taxon>
        <taxon>Ectopseudomonas</taxon>
    </lineage>
</organism>
<dbReference type="PANTHER" id="PTHR10744:SF1">
    <property type="entry name" value="SMALL RIBOSOMAL SUBUNIT PROTEIN US17M"/>
    <property type="match status" value="1"/>
</dbReference>
<dbReference type="CDD" id="cd00364">
    <property type="entry name" value="Ribosomal_uS17"/>
    <property type="match status" value="1"/>
</dbReference>
<keyword evidence="3 6" id="KW-0694">RNA-binding</keyword>
<dbReference type="GO" id="GO:0006412">
    <property type="term" value="P:translation"/>
    <property type="evidence" value="ECO:0007669"/>
    <property type="project" value="UniProtKB-UniRule"/>
</dbReference>
<evidence type="ECO:0000256" key="4">
    <source>
        <dbReference type="ARBA" id="ARBA00022980"/>
    </source>
</evidence>
<comment type="similarity">
    <text evidence="1 6">Belongs to the universal ribosomal protein uS17 family.</text>
</comment>
<keyword evidence="4 6" id="KW-0689">Ribosomal protein</keyword>
<comment type="caution">
    <text evidence="7">The sequence shown here is derived from an EMBL/GenBank/DDBJ whole genome shotgun (WGS) entry which is preliminary data.</text>
</comment>
<dbReference type="NCBIfam" id="TIGR03635">
    <property type="entry name" value="uS17_bact"/>
    <property type="match status" value="1"/>
</dbReference>
<name>A0A0F3GEJ4_ECTOL</name>